<dbReference type="AlphaFoldDB" id="A0A1H4A2P5"/>
<proteinExistence type="predicted"/>
<dbReference type="Proteomes" id="UP000199409">
    <property type="component" value="Unassembled WGS sequence"/>
</dbReference>
<evidence type="ECO:0000313" key="2">
    <source>
        <dbReference type="EMBL" id="SEA30275.1"/>
    </source>
</evidence>
<organism evidence="2 3">
    <name type="scientific">Desulfuromusa kysingii</name>
    <dbReference type="NCBI Taxonomy" id="37625"/>
    <lineage>
        <taxon>Bacteria</taxon>
        <taxon>Pseudomonadati</taxon>
        <taxon>Thermodesulfobacteriota</taxon>
        <taxon>Desulfuromonadia</taxon>
        <taxon>Desulfuromonadales</taxon>
        <taxon>Geopsychrobacteraceae</taxon>
        <taxon>Desulfuromusa</taxon>
    </lineage>
</organism>
<evidence type="ECO:0000256" key="1">
    <source>
        <dbReference type="SAM" id="MobiDB-lite"/>
    </source>
</evidence>
<protein>
    <recommendedName>
        <fullName evidence="4">Double zinc ribbon</fullName>
    </recommendedName>
</protein>
<dbReference type="STRING" id="37625.SAMN05660420_01778"/>
<evidence type="ECO:0008006" key="4">
    <source>
        <dbReference type="Google" id="ProtNLM"/>
    </source>
</evidence>
<dbReference type="EMBL" id="FNQN01000004">
    <property type="protein sequence ID" value="SEA30275.1"/>
    <property type="molecule type" value="Genomic_DNA"/>
</dbReference>
<keyword evidence="3" id="KW-1185">Reference proteome</keyword>
<gene>
    <name evidence="2" type="ORF">SAMN05660420_01778</name>
</gene>
<dbReference type="OrthoDB" id="1684140at2"/>
<sequence>MCFRPPSAAKVEEPCPECGKKMDMMKPCPHCGYVPEVECPRCKAKNKITDTKCASCGYTAPKMPPPPGGGSRPGVPRPPARPKPKV</sequence>
<feature type="region of interest" description="Disordered" evidence="1">
    <location>
        <begin position="58"/>
        <end position="86"/>
    </location>
</feature>
<accession>A0A1H4A2P5</accession>
<name>A0A1H4A2P5_9BACT</name>
<dbReference type="RefSeq" id="WP_139167505.1">
    <property type="nucleotide sequence ID" value="NZ_FNQN01000004.1"/>
</dbReference>
<evidence type="ECO:0000313" key="3">
    <source>
        <dbReference type="Proteomes" id="UP000199409"/>
    </source>
</evidence>
<reference evidence="2 3" key="1">
    <citation type="submission" date="2016-10" db="EMBL/GenBank/DDBJ databases">
        <authorList>
            <person name="de Groot N.N."/>
        </authorList>
    </citation>
    <scope>NUCLEOTIDE SEQUENCE [LARGE SCALE GENOMIC DNA]</scope>
    <source>
        <strain evidence="2 3">DSM 7343</strain>
    </source>
</reference>